<keyword evidence="4" id="KW-0735">Signal-anchor</keyword>
<keyword evidence="3" id="KW-0808">Transferase</keyword>
<comment type="subcellular location">
    <subcellularLocation>
        <location evidence="1">Golgi apparatus membrane</location>
        <topology evidence="1">Single-pass type II membrane protein</topology>
    </subcellularLocation>
</comment>
<keyword evidence="6" id="KW-0812">Transmembrane</keyword>
<dbReference type="Proteomes" id="UP000245207">
    <property type="component" value="Unassembled WGS sequence"/>
</dbReference>
<comment type="similarity">
    <text evidence="2">Belongs to the glycosyltransferase 47 family.</text>
</comment>
<evidence type="ECO:0000256" key="3">
    <source>
        <dbReference type="ARBA" id="ARBA00022676"/>
    </source>
</evidence>
<reference evidence="8 9" key="1">
    <citation type="journal article" date="2018" name="Mol. Plant">
        <title>The genome of Artemisia annua provides insight into the evolution of Asteraceae family and artemisinin biosynthesis.</title>
        <authorList>
            <person name="Shen Q."/>
            <person name="Zhang L."/>
            <person name="Liao Z."/>
            <person name="Wang S."/>
            <person name="Yan T."/>
            <person name="Shi P."/>
            <person name="Liu M."/>
            <person name="Fu X."/>
            <person name="Pan Q."/>
            <person name="Wang Y."/>
            <person name="Lv Z."/>
            <person name="Lu X."/>
            <person name="Zhang F."/>
            <person name="Jiang W."/>
            <person name="Ma Y."/>
            <person name="Chen M."/>
            <person name="Hao X."/>
            <person name="Li L."/>
            <person name="Tang Y."/>
            <person name="Lv G."/>
            <person name="Zhou Y."/>
            <person name="Sun X."/>
            <person name="Brodelius P.E."/>
            <person name="Rose J.K.C."/>
            <person name="Tang K."/>
        </authorList>
    </citation>
    <scope>NUCLEOTIDE SEQUENCE [LARGE SCALE GENOMIC DNA]</scope>
    <source>
        <strain evidence="9">cv. Huhao1</strain>
        <tissue evidence="8">Leaf</tissue>
    </source>
</reference>
<dbReference type="PANTHER" id="PTHR11062">
    <property type="entry name" value="EXOSTOSIN HEPARAN SULFATE GLYCOSYLTRANSFERASE -RELATED"/>
    <property type="match status" value="1"/>
</dbReference>
<keyword evidence="3" id="KW-0328">Glycosyltransferase</keyword>
<dbReference type="PANTHER" id="PTHR11062:SF389">
    <property type="entry name" value="EXOSTOSIN-LIKE PROTEIN-RELATED"/>
    <property type="match status" value="1"/>
</dbReference>
<name>A0A2U1MFF4_ARTAN</name>
<keyword evidence="5" id="KW-0333">Golgi apparatus</keyword>
<dbReference type="InterPro" id="IPR040911">
    <property type="entry name" value="Exostosin_GT47"/>
</dbReference>
<dbReference type="GO" id="GO:0000139">
    <property type="term" value="C:Golgi membrane"/>
    <property type="evidence" value="ECO:0007669"/>
    <property type="project" value="UniProtKB-SubCell"/>
</dbReference>
<evidence type="ECO:0000256" key="5">
    <source>
        <dbReference type="ARBA" id="ARBA00023034"/>
    </source>
</evidence>
<accession>A0A2U1MFF4</accession>
<sequence length="456" mass="53118">MTIYRHDEDINTLTFSQKILERETNMSTFKVPWLMMILVTTFFQLVISTNSTIFHHTSNISNSSFSSNKKPQTNLQKIERGLARARAAIKKARNSHLTEEDPDYVPSGSVYWHANTFHRSYLEMEKRFRIYVYEEGDPPIFHNAPCYGILGLEGIFINDMEISGFRTMDPEKAHVYFLPFSIITLINYVFTGTSNWEPMYNTVRDYINVINQKYPYWNRSLGADHLMFACHDWGPKISRSIPHLYKNSIRALCNANTSEGFKLSRDVSLPEIYLPHGTTEGLLGGPSPSVRTILVFFSGGVHGYIREVLLKHWENKTEDGVKIQKYLPKGENYYTQVRKSKYCICASGWEVASPRMVEALYMGCVPVLVKDDYAKPFSDVLNWDTFSVDIPTRRIPQLKDILMAIPQRKYIRLQRNGVRVRRHFVVNLPPKRYDVFHMILHSIWLRRLDIHIRDIN</sequence>
<keyword evidence="6" id="KW-0472">Membrane</keyword>
<keyword evidence="6" id="KW-1133">Transmembrane helix</keyword>
<evidence type="ECO:0000259" key="7">
    <source>
        <dbReference type="Pfam" id="PF03016"/>
    </source>
</evidence>
<feature type="domain" description="Exostosin GT47" evidence="7">
    <location>
        <begin position="124"/>
        <end position="404"/>
    </location>
</feature>
<dbReference type="STRING" id="35608.A0A2U1MFF4"/>
<dbReference type="EMBL" id="PKPP01005473">
    <property type="protein sequence ID" value="PWA59990.1"/>
    <property type="molecule type" value="Genomic_DNA"/>
</dbReference>
<dbReference type="GO" id="GO:0016757">
    <property type="term" value="F:glycosyltransferase activity"/>
    <property type="evidence" value="ECO:0007669"/>
    <property type="project" value="UniProtKB-KW"/>
</dbReference>
<evidence type="ECO:0000256" key="1">
    <source>
        <dbReference type="ARBA" id="ARBA00004323"/>
    </source>
</evidence>
<keyword evidence="9" id="KW-1185">Reference proteome</keyword>
<evidence type="ECO:0000256" key="6">
    <source>
        <dbReference type="SAM" id="Phobius"/>
    </source>
</evidence>
<dbReference type="OrthoDB" id="1924787at2759"/>
<evidence type="ECO:0000313" key="9">
    <source>
        <dbReference type="Proteomes" id="UP000245207"/>
    </source>
</evidence>
<evidence type="ECO:0000313" key="8">
    <source>
        <dbReference type="EMBL" id="PWA59990.1"/>
    </source>
</evidence>
<evidence type="ECO:0000256" key="4">
    <source>
        <dbReference type="ARBA" id="ARBA00022968"/>
    </source>
</evidence>
<organism evidence="8 9">
    <name type="scientific">Artemisia annua</name>
    <name type="common">Sweet wormwood</name>
    <dbReference type="NCBI Taxonomy" id="35608"/>
    <lineage>
        <taxon>Eukaryota</taxon>
        <taxon>Viridiplantae</taxon>
        <taxon>Streptophyta</taxon>
        <taxon>Embryophyta</taxon>
        <taxon>Tracheophyta</taxon>
        <taxon>Spermatophyta</taxon>
        <taxon>Magnoliopsida</taxon>
        <taxon>eudicotyledons</taxon>
        <taxon>Gunneridae</taxon>
        <taxon>Pentapetalae</taxon>
        <taxon>asterids</taxon>
        <taxon>campanulids</taxon>
        <taxon>Asterales</taxon>
        <taxon>Asteraceae</taxon>
        <taxon>Asteroideae</taxon>
        <taxon>Anthemideae</taxon>
        <taxon>Artemisiinae</taxon>
        <taxon>Artemisia</taxon>
    </lineage>
</organism>
<dbReference type="Pfam" id="PF03016">
    <property type="entry name" value="Exostosin_GT47"/>
    <property type="match status" value="1"/>
</dbReference>
<dbReference type="AlphaFoldDB" id="A0A2U1MFF4"/>
<comment type="caution">
    <text evidence="8">The sequence shown here is derived from an EMBL/GenBank/DDBJ whole genome shotgun (WGS) entry which is preliminary data.</text>
</comment>
<proteinExistence type="inferred from homology"/>
<gene>
    <name evidence="8" type="ORF">CTI12_AA380810</name>
</gene>
<feature type="transmembrane region" description="Helical" evidence="6">
    <location>
        <begin position="33"/>
        <end position="54"/>
    </location>
</feature>
<dbReference type="InterPro" id="IPR004263">
    <property type="entry name" value="Exostosin"/>
</dbReference>
<evidence type="ECO:0000256" key="2">
    <source>
        <dbReference type="ARBA" id="ARBA00010271"/>
    </source>
</evidence>
<protein>
    <submittedName>
        <fullName evidence="8">Exostosin-like protein</fullName>
    </submittedName>
</protein>